<name>A0ABW9KIN2_9BACT</name>
<dbReference type="Pfam" id="PF14342">
    <property type="entry name" value="DUF4396"/>
    <property type="match status" value="1"/>
</dbReference>
<accession>A0ABW9KIN2</accession>
<feature type="transmembrane region" description="Helical" evidence="2">
    <location>
        <begin position="170"/>
        <end position="191"/>
    </location>
</feature>
<dbReference type="Proteomes" id="UP001634747">
    <property type="component" value="Unassembled WGS sequence"/>
</dbReference>
<feature type="transmembrane region" description="Helical" evidence="2">
    <location>
        <begin position="130"/>
        <end position="149"/>
    </location>
</feature>
<feature type="transmembrane region" description="Helical" evidence="2">
    <location>
        <begin position="203"/>
        <end position="222"/>
    </location>
</feature>
<keyword evidence="2" id="KW-0472">Membrane</keyword>
<feature type="region of interest" description="Disordered" evidence="1">
    <location>
        <begin position="62"/>
        <end position="90"/>
    </location>
</feature>
<evidence type="ECO:0000256" key="2">
    <source>
        <dbReference type="SAM" id="Phobius"/>
    </source>
</evidence>
<dbReference type="EMBL" id="JBJYXY010000001">
    <property type="protein sequence ID" value="MFN2974962.1"/>
    <property type="molecule type" value="Genomic_DNA"/>
</dbReference>
<reference evidence="4 5" key="1">
    <citation type="submission" date="2024-12" db="EMBL/GenBank/DDBJ databases">
        <authorList>
            <person name="Lee Y."/>
        </authorList>
    </citation>
    <scope>NUCLEOTIDE SEQUENCE [LARGE SCALE GENOMIC DNA]</scope>
    <source>
        <strain evidence="4 5">03SUJ4</strain>
    </source>
</reference>
<evidence type="ECO:0000256" key="1">
    <source>
        <dbReference type="SAM" id="MobiDB-lite"/>
    </source>
</evidence>
<keyword evidence="5" id="KW-1185">Reference proteome</keyword>
<keyword evidence="2" id="KW-1133">Transmembrane helix</keyword>
<evidence type="ECO:0000259" key="3">
    <source>
        <dbReference type="Pfam" id="PF14342"/>
    </source>
</evidence>
<proteinExistence type="predicted"/>
<feature type="transmembrane region" description="Helical" evidence="2">
    <location>
        <begin position="35"/>
        <end position="54"/>
    </location>
</feature>
<organism evidence="4 5">
    <name type="scientific">Terriglobus aquaticus</name>
    <dbReference type="NCBI Taxonomy" id="940139"/>
    <lineage>
        <taxon>Bacteria</taxon>
        <taxon>Pseudomonadati</taxon>
        <taxon>Acidobacteriota</taxon>
        <taxon>Terriglobia</taxon>
        <taxon>Terriglobales</taxon>
        <taxon>Acidobacteriaceae</taxon>
        <taxon>Terriglobus</taxon>
    </lineage>
</organism>
<feature type="domain" description="DUF4396" evidence="3">
    <location>
        <begin position="88"/>
        <end position="232"/>
    </location>
</feature>
<comment type="caution">
    <text evidence="4">The sequence shown here is derived from an EMBL/GenBank/DDBJ whole genome shotgun (WGS) entry which is preliminary data.</text>
</comment>
<dbReference type="RefSeq" id="WP_263413496.1">
    <property type="nucleotide sequence ID" value="NZ_BAABBH010000001.1"/>
</dbReference>
<feature type="transmembrane region" description="Helical" evidence="2">
    <location>
        <begin position="6"/>
        <end position="23"/>
    </location>
</feature>
<evidence type="ECO:0000313" key="5">
    <source>
        <dbReference type="Proteomes" id="UP001634747"/>
    </source>
</evidence>
<sequence length="235" mass="26056">MLNTFAIVSIVIAVICAITIAADEFRRPQKMGVMNVVWPVTALYFSVFAAWAYFRFGRAKPKSEPMPMQMGSRQGDGMSEAKQPPDPNWTQVATGTSHCGAGCMLADLVSEFGIAAAGITLFGSMLWAEYAIDFAAAWALGIVFQYFALRPMRHDLSAGGVILAAIKADTLSILCFQVGMYAWMALTYFVFFPAPHITPFQPGYWLMMQIAMIFGFLTSYPMNRWLIRHGLKEAM</sequence>
<keyword evidence="2" id="KW-0812">Transmembrane</keyword>
<gene>
    <name evidence="4" type="ORF">ACK2TP_04240</name>
</gene>
<evidence type="ECO:0000313" key="4">
    <source>
        <dbReference type="EMBL" id="MFN2974962.1"/>
    </source>
</evidence>
<protein>
    <submittedName>
        <fullName evidence="4">DUF4396 domain-containing protein</fullName>
    </submittedName>
</protein>
<dbReference type="InterPro" id="IPR025509">
    <property type="entry name" value="DUF4396"/>
</dbReference>